<dbReference type="Proteomes" id="UP000565572">
    <property type="component" value="Unassembled WGS sequence"/>
</dbReference>
<dbReference type="AlphaFoldDB" id="A0A7W5JSS4"/>
<dbReference type="EMBL" id="JACHZG010000001">
    <property type="protein sequence ID" value="MBB3325694.1"/>
    <property type="molecule type" value="Genomic_DNA"/>
</dbReference>
<evidence type="ECO:0000313" key="2">
    <source>
        <dbReference type="EMBL" id="MBB3325694.1"/>
    </source>
</evidence>
<organism evidence="2 3">
    <name type="scientific">Microlunatus antarcticus</name>
    <dbReference type="NCBI Taxonomy" id="53388"/>
    <lineage>
        <taxon>Bacteria</taxon>
        <taxon>Bacillati</taxon>
        <taxon>Actinomycetota</taxon>
        <taxon>Actinomycetes</taxon>
        <taxon>Propionibacteriales</taxon>
        <taxon>Propionibacteriaceae</taxon>
        <taxon>Microlunatus</taxon>
    </lineage>
</organism>
<dbReference type="InterPro" id="IPR028973">
    <property type="entry name" value="PhnB-like"/>
</dbReference>
<proteinExistence type="predicted"/>
<dbReference type="Pfam" id="PF06983">
    <property type="entry name" value="3-dmu-9_3-mt"/>
    <property type="match status" value="1"/>
</dbReference>
<comment type="caution">
    <text evidence="2">The sequence shown here is derived from an EMBL/GenBank/DDBJ whole genome shotgun (WGS) entry which is preliminary data.</text>
</comment>
<dbReference type="PANTHER" id="PTHR33990">
    <property type="entry name" value="PROTEIN YJDN-RELATED"/>
    <property type="match status" value="1"/>
</dbReference>
<reference evidence="2 3" key="1">
    <citation type="submission" date="2020-08" db="EMBL/GenBank/DDBJ databases">
        <title>Sequencing the genomes of 1000 actinobacteria strains.</title>
        <authorList>
            <person name="Klenk H.-P."/>
        </authorList>
    </citation>
    <scope>NUCLEOTIDE SEQUENCE [LARGE SCALE GENOMIC DNA]</scope>
    <source>
        <strain evidence="2 3">DSM 11053</strain>
    </source>
</reference>
<dbReference type="RefSeq" id="WP_183336749.1">
    <property type="nucleotide sequence ID" value="NZ_JACHZG010000001.1"/>
</dbReference>
<dbReference type="InterPro" id="IPR009725">
    <property type="entry name" value="3_dmu_93_MTrfase"/>
</dbReference>
<keyword evidence="3" id="KW-1185">Reference proteome</keyword>
<evidence type="ECO:0000259" key="1">
    <source>
        <dbReference type="Pfam" id="PF06983"/>
    </source>
</evidence>
<name>A0A7W5JSS4_9ACTN</name>
<keyword evidence="2" id="KW-0489">Methyltransferase</keyword>
<sequence>MSAITPCLWFDTRGEEAARYWVSLFPRSSITSVQSWGPENPERQGQPLLVEFVLDGHPFTALNGGPEFTFTEAFSLQIDCADQAEVDHYWDAFVGDGGQESDCGWCKDKFGFSWQVVPRILPELLADPDPQRVSRAMQAMMTMKRLDVATFEAVRAG</sequence>
<dbReference type="GO" id="GO:0032259">
    <property type="term" value="P:methylation"/>
    <property type="evidence" value="ECO:0007669"/>
    <property type="project" value="UniProtKB-KW"/>
</dbReference>
<dbReference type="PANTHER" id="PTHR33990:SF2">
    <property type="entry name" value="PHNB-LIKE DOMAIN-CONTAINING PROTEIN"/>
    <property type="match status" value="1"/>
</dbReference>
<dbReference type="GO" id="GO:0008168">
    <property type="term" value="F:methyltransferase activity"/>
    <property type="evidence" value="ECO:0007669"/>
    <property type="project" value="UniProtKB-KW"/>
</dbReference>
<protein>
    <submittedName>
        <fullName evidence="2">Putative 3-demethylubiquinone-9 3-methyltransferase (Glyoxalase superfamily)</fullName>
    </submittedName>
</protein>
<gene>
    <name evidence="2" type="ORF">FHX39_000638</name>
</gene>
<evidence type="ECO:0000313" key="3">
    <source>
        <dbReference type="Proteomes" id="UP000565572"/>
    </source>
</evidence>
<dbReference type="CDD" id="cd06588">
    <property type="entry name" value="PhnB_like"/>
    <property type="match status" value="1"/>
</dbReference>
<dbReference type="InterPro" id="IPR029068">
    <property type="entry name" value="Glyas_Bleomycin-R_OHBP_Dase"/>
</dbReference>
<feature type="domain" description="PhnB-like" evidence="1">
    <location>
        <begin position="3"/>
        <end position="117"/>
    </location>
</feature>
<keyword evidence="2" id="KW-0808">Transferase</keyword>
<keyword evidence="2" id="KW-0830">Ubiquinone</keyword>
<dbReference type="SUPFAM" id="SSF54593">
    <property type="entry name" value="Glyoxalase/Bleomycin resistance protein/Dihydroxybiphenyl dioxygenase"/>
    <property type="match status" value="1"/>
</dbReference>
<dbReference type="PIRSF" id="PIRSF021700">
    <property type="entry name" value="3_dmu_93_MTrfase"/>
    <property type="match status" value="1"/>
</dbReference>
<accession>A0A7W5JSS4</accession>
<dbReference type="Gene3D" id="3.10.180.10">
    <property type="entry name" value="2,3-Dihydroxybiphenyl 1,2-Dioxygenase, domain 1"/>
    <property type="match status" value="1"/>
</dbReference>